<evidence type="ECO:0000313" key="3">
    <source>
        <dbReference type="EMBL" id="OPH81384.1"/>
    </source>
</evidence>
<feature type="chain" id="PRO_5013388019" evidence="1">
    <location>
        <begin position="25"/>
        <end position="196"/>
    </location>
</feature>
<dbReference type="Proteomes" id="UP000189940">
    <property type="component" value="Unassembled WGS sequence"/>
</dbReference>
<dbReference type="OrthoDB" id="7922211at2"/>
<reference evidence="3 4" key="1">
    <citation type="submission" date="2017-02" db="EMBL/GenBank/DDBJ databases">
        <title>Genome sequence of the nitrite-oxidizing bacterium Nitrobacter vulgaris strain Ab1.</title>
        <authorList>
            <person name="Mellbye B.L."/>
            <person name="Davis E.W."/>
            <person name="Spieck E."/>
            <person name="Chang J.H."/>
            <person name="Bottomley P.J."/>
            <person name="Sayavedra-Soto L.A."/>
        </authorList>
    </citation>
    <scope>NUCLEOTIDE SEQUENCE [LARGE SCALE GENOMIC DNA]</scope>
    <source>
        <strain evidence="3 4">Ab1</strain>
    </source>
</reference>
<evidence type="ECO:0000313" key="4">
    <source>
        <dbReference type="Proteomes" id="UP000189940"/>
    </source>
</evidence>
<evidence type="ECO:0000256" key="1">
    <source>
        <dbReference type="SAM" id="SignalP"/>
    </source>
</evidence>
<dbReference type="Gene3D" id="2.40.50.90">
    <property type="match status" value="1"/>
</dbReference>
<dbReference type="InterPro" id="IPR016071">
    <property type="entry name" value="Staphylococal_nuclease_OB-fold"/>
</dbReference>
<keyword evidence="4" id="KW-1185">Reference proteome</keyword>
<feature type="signal peptide" evidence="1">
    <location>
        <begin position="1"/>
        <end position="24"/>
    </location>
</feature>
<sequence>MLPRKLVLGMVSGFAVFGSQVGLAQTPATSPGVYSPKAAVQSPPLRVEVIDGTRFRDIETHEAYRLYGIDTCAPDQSARLGRQAWPCGTMATAWLVTATLNTWLACATLRDEASEHLVRCASAGHPDIAADMVREGVAVAIPASQDDPGIRSYALAEQEARKAYRGLWSSTFQMPWDWRASRDVKLQPMARGEAIP</sequence>
<dbReference type="InterPro" id="IPR035437">
    <property type="entry name" value="SNase_OB-fold_sf"/>
</dbReference>
<accession>A0A1V4HTY1</accession>
<dbReference type="NCBIfam" id="NF005082">
    <property type="entry name" value="PRK06518.1-2"/>
    <property type="match status" value="1"/>
</dbReference>
<organism evidence="3 4">
    <name type="scientific">Nitrobacter vulgaris</name>
    <dbReference type="NCBI Taxonomy" id="29421"/>
    <lineage>
        <taxon>Bacteria</taxon>
        <taxon>Pseudomonadati</taxon>
        <taxon>Pseudomonadota</taxon>
        <taxon>Alphaproteobacteria</taxon>
        <taxon>Hyphomicrobiales</taxon>
        <taxon>Nitrobacteraceae</taxon>
        <taxon>Nitrobacter</taxon>
    </lineage>
</organism>
<dbReference type="RefSeq" id="WP_079448398.1">
    <property type="nucleotide sequence ID" value="NZ_MWPQ01000069.1"/>
</dbReference>
<dbReference type="SUPFAM" id="SSF50199">
    <property type="entry name" value="Staphylococcal nuclease"/>
    <property type="match status" value="1"/>
</dbReference>
<protein>
    <submittedName>
        <fullName evidence="3">Nuclease</fullName>
    </submittedName>
</protein>
<dbReference type="Pfam" id="PF00565">
    <property type="entry name" value="SNase"/>
    <property type="match status" value="1"/>
</dbReference>
<dbReference type="EMBL" id="MWPQ01000069">
    <property type="protein sequence ID" value="OPH81384.1"/>
    <property type="molecule type" value="Genomic_DNA"/>
</dbReference>
<dbReference type="STRING" id="29421.B2M20_18045"/>
<proteinExistence type="predicted"/>
<comment type="caution">
    <text evidence="3">The sequence shown here is derived from an EMBL/GenBank/DDBJ whole genome shotgun (WGS) entry which is preliminary data.</text>
</comment>
<gene>
    <name evidence="3" type="ORF">B2M20_18045</name>
</gene>
<dbReference type="AlphaFoldDB" id="A0A1V4HTY1"/>
<keyword evidence="1" id="KW-0732">Signal</keyword>
<evidence type="ECO:0000259" key="2">
    <source>
        <dbReference type="SMART" id="SM00318"/>
    </source>
</evidence>
<name>A0A1V4HTY1_NITVU</name>
<feature type="domain" description="TNase-like" evidence="2">
    <location>
        <begin position="41"/>
        <end position="170"/>
    </location>
</feature>
<dbReference type="SMART" id="SM00318">
    <property type="entry name" value="SNc"/>
    <property type="match status" value="1"/>
</dbReference>